<comment type="catalytic activity">
    <reaction evidence="3">
        <text>dTTP + H2O = dTMP + diphosphate + H(+)</text>
        <dbReference type="Rhea" id="RHEA:28534"/>
        <dbReference type="ChEBI" id="CHEBI:15377"/>
        <dbReference type="ChEBI" id="CHEBI:15378"/>
        <dbReference type="ChEBI" id="CHEBI:33019"/>
        <dbReference type="ChEBI" id="CHEBI:37568"/>
        <dbReference type="ChEBI" id="CHEBI:63528"/>
        <dbReference type="EC" id="3.6.1.9"/>
    </reaction>
</comment>
<proteinExistence type="inferred from homology"/>
<dbReference type="HAMAP" id="MF_00528">
    <property type="entry name" value="Maf"/>
    <property type="match status" value="1"/>
</dbReference>
<comment type="caution">
    <text evidence="4">The sequence shown here is derived from an EMBL/GenBank/DDBJ whole genome shotgun (WGS) entry which is preliminary data.</text>
</comment>
<comment type="subcellular location">
    <subcellularLocation>
        <location evidence="3">Cytoplasm</location>
    </subcellularLocation>
</comment>
<dbReference type="Gene3D" id="3.90.950.10">
    <property type="match status" value="1"/>
</dbReference>
<keyword evidence="3" id="KW-0963">Cytoplasm</keyword>
<feature type="site" description="Important for substrate specificity" evidence="3">
    <location>
        <position position="10"/>
    </location>
</feature>
<dbReference type="AlphaFoldDB" id="A0A0C9QB71"/>
<dbReference type="GO" id="GO:0036221">
    <property type="term" value="F:UTP diphosphatase activity"/>
    <property type="evidence" value="ECO:0007669"/>
    <property type="project" value="RHEA"/>
</dbReference>
<dbReference type="NCBIfam" id="TIGR00172">
    <property type="entry name" value="maf"/>
    <property type="match status" value="1"/>
</dbReference>
<feature type="site" description="Important for substrate specificity" evidence="3">
    <location>
        <position position="151"/>
    </location>
</feature>
<evidence type="ECO:0000313" key="5">
    <source>
        <dbReference type="Proteomes" id="UP000032552"/>
    </source>
</evidence>
<dbReference type="CDD" id="cd00555">
    <property type="entry name" value="Maf"/>
    <property type="match status" value="1"/>
</dbReference>
<dbReference type="RefSeq" id="WP_045625208.1">
    <property type="nucleotide sequence ID" value="NZ_BAYM01000035.1"/>
</dbReference>
<dbReference type="Proteomes" id="UP000032552">
    <property type="component" value="Unassembled WGS sequence"/>
</dbReference>
<organism evidence="4 5">
    <name type="scientific">Lacticaseibacillus paracasei NRIC 0644</name>
    <dbReference type="NCBI Taxonomy" id="1435038"/>
    <lineage>
        <taxon>Bacteria</taxon>
        <taxon>Bacillati</taxon>
        <taxon>Bacillota</taxon>
        <taxon>Bacilli</taxon>
        <taxon>Lactobacillales</taxon>
        <taxon>Lactobacillaceae</taxon>
        <taxon>Lacticaseibacillus</taxon>
    </lineage>
</organism>
<dbReference type="InterPro" id="IPR029001">
    <property type="entry name" value="ITPase-like_fam"/>
</dbReference>
<comment type="function">
    <text evidence="3">Nucleoside triphosphate pyrophosphatase that hydrolyzes dTTP and UTP. May have a dual role in cell division arrest and in preventing the incorporation of modified nucleotides into cellular nucleic acids.</text>
</comment>
<dbReference type="PANTHER" id="PTHR43213:SF5">
    <property type="entry name" value="BIFUNCTIONAL DTTP_UTP PYROPHOSPHATASE_METHYLTRANSFERASE PROTEIN-RELATED"/>
    <property type="match status" value="1"/>
</dbReference>
<dbReference type="EMBL" id="BAYM01000035">
    <property type="protein sequence ID" value="GAN35898.1"/>
    <property type="molecule type" value="Genomic_DNA"/>
</dbReference>
<evidence type="ECO:0000256" key="2">
    <source>
        <dbReference type="ARBA" id="ARBA00022801"/>
    </source>
</evidence>
<keyword evidence="2 3" id="KW-0378">Hydrolase</keyword>
<dbReference type="EC" id="3.6.1.9" evidence="3"/>
<comment type="caution">
    <text evidence="3">Lacks conserved residue(s) required for the propagation of feature annotation.</text>
</comment>
<protein>
    <recommendedName>
        <fullName evidence="3">dTTP/UTP pyrophosphatase</fullName>
        <shortName evidence="3">dTTPase/UTPase</shortName>
        <ecNumber evidence="3">3.6.1.9</ecNumber>
    </recommendedName>
    <alternativeName>
        <fullName evidence="3">Nucleoside triphosphate pyrophosphatase</fullName>
    </alternativeName>
    <alternativeName>
        <fullName evidence="3">Nucleotide pyrophosphatase</fullName>
        <shortName evidence="3">Nucleotide PPase</shortName>
    </alternativeName>
</protein>
<keyword evidence="3" id="KW-0546">Nucleotide metabolism</keyword>
<evidence type="ECO:0000313" key="4">
    <source>
        <dbReference type="EMBL" id="GAN35898.1"/>
    </source>
</evidence>
<name>A0A0C9QB71_LACPA</name>
<evidence type="ECO:0000256" key="1">
    <source>
        <dbReference type="ARBA" id="ARBA00001968"/>
    </source>
</evidence>
<comment type="catalytic activity">
    <reaction evidence="3">
        <text>UTP + H2O = UMP + diphosphate + H(+)</text>
        <dbReference type="Rhea" id="RHEA:29395"/>
        <dbReference type="ChEBI" id="CHEBI:15377"/>
        <dbReference type="ChEBI" id="CHEBI:15378"/>
        <dbReference type="ChEBI" id="CHEBI:33019"/>
        <dbReference type="ChEBI" id="CHEBI:46398"/>
        <dbReference type="ChEBI" id="CHEBI:57865"/>
        <dbReference type="EC" id="3.6.1.9"/>
    </reaction>
</comment>
<dbReference type="SUPFAM" id="SSF52972">
    <property type="entry name" value="ITPase-like"/>
    <property type="match status" value="1"/>
</dbReference>
<gene>
    <name evidence="4" type="ORF">LC0644_0487</name>
</gene>
<comment type="similarity">
    <text evidence="3">Belongs to the Maf family. YhdE subfamily.</text>
</comment>
<reference evidence="5" key="1">
    <citation type="submission" date="2014-05" db="EMBL/GenBank/DDBJ databases">
        <title>Whole genome sequencing of Lactobacillus casei NRIC0644.</title>
        <authorList>
            <person name="Atarashi H."/>
            <person name="Yoshida Y."/>
            <person name="Fujimura S."/>
            <person name="Tanaka N."/>
            <person name="Shiwa Y."/>
            <person name="Yoshikawa H."/>
            <person name="Okada S."/>
            <person name="Nakagawa J."/>
        </authorList>
    </citation>
    <scope>NUCLEOTIDE SEQUENCE [LARGE SCALE GENOMIC DNA]</scope>
    <source>
        <strain evidence="5">NRIC0644</strain>
    </source>
</reference>
<dbReference type="GO" id="GO:0036218">
    <property type="term" value="F:dTTP diphosphatase activity"/>
    <property type="evidence" value="ECO:0007669"/>
    <property type="project" value="RHEA"/>
</dbReference>
<accession>A0A0C9QB71</accession>
<evidence type="ECO:0000256" key="3">
    <source>
        <dbReference type="HAMAP-Rule" id="MF_00528"/>
    </source>
</evidence>
<dbReference type="InterPro" id="IPR003697">
    <property type="entry name" value="Maf-like"/>
</dbReference>
<dbReference type="GO" id="GO:0005737">
    <property type="term" value="C:cytoplasm"/>
    <property type="evidence" value="ECO:0007669"/>
    <property type="project" value="UniProtKB-SubCell"/>
</dbReference>
<sequence length="185" mass="20230">MIILASHSPRRQELLKRIVPDFESHPASINERALPVLDPPAYVQSLATAKGQSLVPSYPGATIIAADTMVAFQGKLLGKPHDRAEAKQMITALGGQTHQVYTGLWVRLDNGSLRQQVVTTDVTFWPLSEADVESYLAEDAYQDKAGAYGIQDAGALLVKSIYGDFYNVMGLPISTLYRMLLAEPQ</sequence>
<dbReference type="PANTHER" id="PTHR43213">
    <property type="entry name" value="BIFUNCTIONAL DTTP/UTP PYROPHOSPHATASE/METHYLTRANSFERASE PROTEIN-RELATED"/>
    <property type="match status" value="1"/>
</dbReference>
<comment type="cofactor">
    <cofactor evidence="1 3">
        <name>a divalent metal cation</name>
        <dbReference type="ChEBI" id="CHEBI:60240"/>
    </cofactor>
</comment>
<feature type="active site" description="Proton acceptor" evidence="3">
    <location>
        <position position="67"/>
    </location>
</feature>
<feature type="site" description="Important for substrate specificity" evidence="3">
    <location>
        <position position="68"/>
    </location>
</feature>
<dbReference type="GO" id="GO:0009117">
    <property type="term" value="P:nucleotide metabolic process"/>
    <property type="evidence" value="ECO:0007669"/>
    <property type="project" value="UniProtKB-KW"/>
</dbReference>
<dbReference type="Pfam" id="PF02545">
    <property type="entry name" value="Maf"/>
    <property type="match status" value="1"/>
</dbReference>
<dbReference type="PIRSF" id="PIRSF006305">
    <property type="entry name" value="Maf"/>
    <property type="match status" value="1"/>
</dbReference>